<dbReference type="GO" id="GO:0016810">
    <property type="term" value="F:hydrolase activity, acting on carbon-nitrogen (but not peptide) bonds"/>
    <property type="evidence" value="ECO:0007669"/>
    <property type="project" value="InterPro"/>
</dbReference>
<name>A0A3B0SBS2_9ZZZZ</name>
<reference evidence="1" key="1">
    <citation type="submission" date="2018-06" db="EMBL/GenBank/DDBJ databases">
        <authorList>
            <person name="Zhirakovskaya E."/>
        </authorList>
    </citation>
    <scope>NUCLEOTIDE SEQUENCE</scope>
</reference>
<dbReference type="EMBL" id="UOEI01000278">
    <property type="protein sequence ID" value="VAW00172.1"/>
    <property type="molecule type" value="Genomic_DNA"/>
</dbReference>
<dbReference type="AlphaFoldDB" id="A0A3B0SBS2"/>
<dbReference type="InterPro" id="IPR011059">
    <property type="entry name" value="Metal-dep_hydrolase_composite"/>
</dbReference>
<accession>A0A3B0SBS2</accession>
<sequence length="54" mass="5988">VDQPAHLVVFDPVAAWTPETTRSRSRNTPYLGTQRTGRVRTTILSGRITYEAGS</sequence>
<proteinExistence type="predicted"/>
<gene>
    <name evidence="1" type="ORF">MNBD_ACTINO01-704</name>
</gene>
<dbReference type="SUPFAM" id="SSF51338">
    <property type="entry name" value="Composite domain of metallo-dependent hydrolases"/>
    <property type="match status" value="1"/>
</dbReference>
<evidence type="ECO:0008006" key="2">
    <source>
        <dbReference type="Google" id="ProtNLM"/>
    </source>
</evidence>
<feature type="non-terminal residue" evidence="1">
    <location>
        <position position="1"/>
    </location>
</feature>
<evidence type="ECO:0000313" key="1">
    <source>
        <dbReference type="EMBL" id="VAW00172.1"/>
    </source>
</evidence>
<dbReference type="Gene3D" id="2.30.40.10">
    <property type="entry name" value="Urease, subunit C, domain 1"/>
    <property type="match status" value="1"/>
</dbReference>
<protein>
    <recommendedName>
        <fullName evidence="2">Dihydroorotase</fullName>
    </recommendedName>
</protein>
<organism evidence="1">
    <name type="scientific">hydrothermal vent metagenome</name>
    <dbReference type="NCBI Taxonomy" id="652676"/>
    <lineage>
        <taxon>unclassified sequences</taxon>
        <taxon>metagenomes</taxon>
        <taxon>ecological metagenomes</taxon>
    </lineage>
</organism>